<evidence type="ECO:0000256" key="11">
    <source>
        <dbReference type="ARBA" id="ARBA00022837"/>
    </source>
</evidence>
<dbReference type="PROSITE" id="PS00138">
    <property type="entry name" value="SUBTILASE_SER"/>
    <property type="match status" value="1"/>
</dbReference>
<dbReference type="GO" id="GO:0006508">
    <property type="term" value="P:proteolysis"/>
    <property type="evidence" value="ECO:0007669"/>
    <property type="project" value="UniProtKB-KW"/>
</dbReference>
<keyword evidence="9 15" id="KW-0378">Hydrolase</keyword>
<dbReference type="EMBL" id="MU001638">
    <property type="protein sequence ID" value="KAF2481156.1"/>
    <property type="molecule type" value="Genomic_DNA"/>
</dbReference>
<dbReference type="PROSITE" id="PS51695">
    <property type="entry name" value="SEDOLISIN"/>
    <property type="match status" value="1"/>
</dbReference>
<reference evidence="18" key="1">
    <citation type="journal article" date="2020" name="Stud. Mycol.">
        <title>101 Dothideomycetes genomes: a test case for predicting lifestyles and emergence of pathogens.</title>
        <authorList>
            <person name="Haridas S."/>
            <person name="Albert R."/>
            <person name="Binder M."/>
            <person name="Bloem J."/>
            <person name="Labutti K."/>
            <person name="Salamov A."/>
            <person name="Andreopoulos B."/>
            <person name="Baker S."/>
            <person name="Barry K."/>
            <person name="Bills G."/>
            <person name="Bluhm B."/>
            <person name="Cannon C."/>
            <person name="Castanera R."/>
            <person name="Culley D."/>
            <person name="Daum C."/>
            <person name="Ezra D."/>
            <person name="Gonzalez J."/>
            <person name="Henrissat B."/>
            <person name="Kuo A."/>
            <person name="Liang C."/>
            <person name="Lipzen A."/>
            <person name="Lutzoni F."/>
            <person name="Magnuson J."/>
            <person name="Mondo S."/>
            <person name="Nolan M."/>
            <person name="Ohm R."/>
            <person name="Pangilinan J."/>
            <person name="Park H.-J."/>
            <person name="Ramirez L."/>
            <person name="Alfaro M."/>
            <person name="Sun H."/>
            <person name="Tritt A."/>
            <person name="Yoshinaga Y."/>
            <person name="Zwiers L.-H."/>
            <person name="Turgeon B."/>
            <person name="Goodwin S."/>
            <person name="Spatafora J."/>
            <person name="Crous P."/>
            <person name="Grigoriev I."/>
        </authorList>
    </citation>
    <scope>NUCLEOTIDE SEQUENCE</scope>
    <source>
        <strain evidence="18">CBS 113389</strain>
    </source>
</reference>
<evidence type="ECO:0000259" key="17">
    <source>
        <dbReference type="PROSITE" id="PS51695"/>
    </source>
</evidence>
<dbReference type="InterPro" id="IPR000209">
    <property type="entry name" value="Peptidase_S8/S53_dom"/>
</dbReference>
<dbReference type="Pfam" id="PF00082">
    <property type="entry name" value="Peptidase_S8"/>
    <property type="match status" value="1"/>
</dbReference>
<feature type="active site" description="Charge relay system" evidence="15">
    <location>
        <position position="506"/>
    </location>
</feature>
<dbReference type="Pfam" id="PF09286">
    <property type="entry name" value="Pro-kuma_activ"/>
    <property type="match status" value="1"/>
</dbReference>
<dbReference type="CDD" id="cd11377">
    <property type="entry name" value="Pro-peptidase_S53"/>
    <property type="match status" value="1"/>
</dbReference>
<dbReference type="Proteomes" id="UP000799767">
    <property type="component" value="Unassembled WGS sequence"/>
</dbReference>
<gene>
    <name evidence="18" type="ORF">BDY17DRAFT_325869</name>
</gene>
<dbReference type="FunFam" id="3.40.50.200:FF:000015">
    <property type="entry name" value="Tripeptidyl peptidase A"/>
    <property type="match status" value="1"/>
</dbReference>
<dbReference type="CDD" id="cd04056">
    <property type="entry name" value="Peptidases_S53"/>
    <property type="match status" value="1"/>
</dbReference>
<keyword evidence="7 15" id="KW-0479">Metal-binding</keyword>
<feature type="binding site" evidence="15">
    <location>
        <position position="549"/>
    </location>
    <ligand>
        <name>Ca(2+)</name>
        <dbReference type="ChEBI" id="CHEBI:29108"/>
    </ligand>
</feature>
<feature type="active site" description="Charge relay system" evidence="15">
    <location>
        <position position="281"/>
    </location>
</feature>
<sequence length="618" mass="66116">MHWKAGLLSLALPAYAAVHESIAAIPAGWSQLEVSDESTIHLQVAVTLQNLDQLESKLLSVSSPDSADYGKYLEKEDVDSLFGPADDDVNKVKSWIASANADNVEYNAGVVSFTTTIANANKLLNTKFGLYSNGQTSKVRTTAYSVPDELADSIDFVSPTVMFGSTKAFRAIPEPVAAPEPELVERQFKHTCQKKIQFQNETWDVIGPQCLMEEYGTTGYEADANSGSTIAFGSFLNQSASMSDAAKYLKIWGLPEHNFKINALINGGVNNQSAPQADLGEANLDSQNILGLVGPLPVGEYITGGSPPFVPDLLTPNATENQNEPYLQYYTYLLSQKNADLPYVITNSYGDEENTVPPKYAARVCNLIGMMSMRGRTILESSGDLGTGAVCRTNQGPKKAQFTPIFPATCPYLTAVGGLQFFLPVEHAWNGSSGGFSNYFGRPSWQNGAVEAYLNTYISKTAYAYYKENDYANFSGRGFPDVSAHSLYPEYMTVIQGQPQPNGGTSAASPVFAAIVALLNDALLRAGKPALGFLNPWLYSKGAAALTDITRGGSLGCDGTNLQSGLKVPGSPGIIPYASWNATIGWDPVTGLGAPDFVKMKALALGGSGGWGWNSTSS</sequence>
<dbReference type="EC" id="3.4.14.10" evidence="4"/>
<keyword evidence="14" id="KW-0325">Glycoprotein</keyword>
<dbReference type="PANTHER" id="PTHR14218:SF34">
    <property type="entry name" value="TRIPEPTIDYL-PEPTIDASE SED4"/>
    <property type="match status" value="1"/>
</dbReference>
<dbReference type="Gene3D" id="3.40.50.200">
    <property type="entry name" value="Peptidase S8/S53 domain"/>
    <property type="match status" value="1"/>
</dbReference>
<keyword evidence="11 15" id="KW-0106">Calcium</keyword>
<dbReference type="InterPro" id="IPR050819">
    <property type="entry name" value="Tripeptidyl-peptidase_I"/>
</dbReference>
<evidence type="ECO:0000256" key="5">
    <source>
        <dbReference type="ARBA" id="ARBA00022525"/>
    </source>
</evidence>
<comment type="catalytic activity">
    <reaction evidence="1">
        <text>Release of an N-terminal tripeptide from a polypeptide.</text>
        <dbReference type="EC" id="3.4.14.10"/>
    </reaction>
</comment>
<dbReference type="SMART" id="SM00944">
    <property type="entry name" value="Pro-kuma_activ"/>
    <property type="match status" value="1"/>
</dbReference>
<feature type="binding site" evidence="15">
    <location>
        <position position="548"/>
    </location>
    <ligand>
        <name>Ca(2+)</name>
        <dbReference type="ChEBI" id="CHEBI:29108"/>
    </ligand>
</feature>
<feature type="domain" description="Peptidase S53" evidence="17">
    <location>
        <begin position="205"/>
        <end position="607"/>
    </location>
</feature>
<evidence type="ECO:0000313" key="18">
    <source>
        <dbReference type="EMBL" id="KAF2481156.1"/>
    </source>
</evidence>
<accession>A0A6A6PMV7</accession>
<keyword evidence="8 16" id="KW-0732">Signal</keyword>
<evidence type="ECO:0000256" key="13">
    <source>
        <dbReference type="ARBA" id="ARBA00023145"/>
    </source>
</evidence>
<evidence type="ECO:0000256" key="2">
    <source>
        <dbReference type="ARBA" id="ARBA00002451"/>
    </source>
</evidence>
<evidence type="ECO:0000256" key="15">
    <source>
        <dbReference type="PROSITE-ProRule" id="PRU01032"/>
    </source>
</evidence>
<feature type="chain" id="PRO_5025502420" description="tripeptidyl-peptidase II" evidence="16">
    <location>
        <begin position="17"/>
        <end position="618"/>
    </location>
</feature>
<dbReference type="PANTHER" id="PTHR14218">
    <property type="entry name" value="PROTEASE S8 TRIPEPTIDYL PEPTIDASE I CLN2"/>
    <property type="match status" value="1"/>
</dbReference>
<proteinExistence type="predicted"/>
<dbReference type="GO" id="GO:0008240">
    <property type="term" value="F:tripeptidyl-peptidase activity"/>
    <property type="evidence" value="ECO:0007669"/>
    <property type="project" value="UniProtKB-EC"/>
</dbReference>
<comment type="cofactor">
    <cofactor evidence="15">
        <name>Ca(2+)</name>
        <dbReference type="ChEBI" id="CHEBI:29108"/>
    </cofactor>
    <text evidence="15">Binds 1 Ca(2+) ion per subunit.</text>
</comment>
<dbReference type="InterPro" id="IPR023828">
    <property type="entry name" value="Peptidase_S8_Ser-AS"/>
</dbReference>
<feature type="binding site" evidence="15">
    <location>
        <position position="587"/>
    </location>
    <ligand>
        <name>Ca(2+)</name>
        <dbReference type="ChEBI" id="CHEBI:29108"/>
    </ligand>
</feature>
<dbReference type="GO" id="GO:0046872">
    <property type="term" value="F:metal ion binding"/>
    <property type="evidence" value="ECO:0007669"/>
    <property type="project" value="UniProtKB-UniRule"/>
</dbReference>
<dbReference type="SUPFAM" id="SSF54897">
    <property type="entry name" value="Protease propeptides/inhibitors"/>
    <property type="match status" value="1"/>
</dbReference>
<organism evidence="18 19">
    <name type="scientific">Neohortaea acidophila</name>
    <dbReference type="NCBI Taxonomy" id="245834"/>
    <lineage>
        <taxon>Eukaryota</taxon>
        <taxon>Fungi</taxon>
        <taxon>Dikarya</taxon>
        <taxon>Ascomycota</taxon>
        <taxon>Pezizomycotina</taxon>
        <taxon>Dothideomycetes</taxon>
        <taxon>Dothideomycetidae</taxon>
        <taxon>Mycosphaerellales</taxon>
        <taxon>Teratosphaeriaceae</taxon>
        <taxon>Neohortaea</taxon>
    </lineage>
</organism>
<dbReference type="GeneID" id="54478424"/>
<dbReference type="SUPFAM" id="SSF52743">
    <property type="entry name" value="Subtilisin-like"/>
    <property type="match status" value="1"/>
</dbReference>
<dbReference type="GO" id="GO:0005576">
    <property type="term" value="C:extracellular region"/>
    <property type="evidence" value="ECO:0007669"/>
    <property type="project" value="UniProtKB-SubCell"/>
</dbReference>
<dbReference type="OrthoDB" id="409122at2759"/>
<evidence type="ECO:0000313" key="19">
    <source>
        <dbReference type="Proteomes" id="UP000799767"/>
    </source>
</evidence>
<dbReference type="AlphaFoldDB" id="A0A6A6PMV7"/>
<comment type="function">
    <text evidence="2">Secreted tripeptidyl-peptidase which degrades proteins at acidic pHs and is involved in virulence.</text>
</comment>
<keyword evidence="13" id="KW-0865">Zymogen</keyword>
<evidence type="ECO:0000256" key="7">
    <source>
        <dbReference type="ARBA" id="ARBA00022723"/>
    </source>
</evidence>
<evidence type="ECO:0000256" key="10">
    <source>
        <dbReference type="ARBA" id="ARBA00022825"/>
    </source>
</evidence>
<keyword evidence="12" id="KW-0843">Virulence</keyword>
<dbReference type="GO" id="GO:0004252">
    <property type="term" value="F:serine-type endopeptidase activity"/>
    <property type="evidence" value="ECO:0007669"/>
    <property type="project" value="UniProtKB-UniRule"/>
</dbReference>
<evidence type="ECO:0000256" key="14">
    <source>
        <dbReference type="ARBA" id="ARBA00023180"/>
    </source>
</evidence>
<evidence type="ECO:0000256" key="3">
    <source>
        <dbReference type="ARBA" id="ARBA00004239"/>
    </source>
</evidence>
<feature type="active site" description="Charge relay system" evidence="15">
    <location>
        <position position="285"/>
    </location>
</feature>
<evidence type="ECO:0000256" key="9">
    <source>
        <dbReference type="ARBA" id="ARBA00022801"/>
    </source>
</evidence>
<dbReference type="InterPro" id="IPR036852">
    <property type="entry name" value="Peptidase_S8/S53_dom_sf"/>
</dbReference>
<protein>
    <recommendedName>
        <fullName evidence="4">tripeptidyl-peptidase II</fullName>
        <ecNumber evidence="4">3.4.14.10</ecNumber>
    </recommendedName>
</protein>
<dbReference type="InterPro" id="IPR030400">
    <property type="entry name" value="Sedolisin_dom"/>
</dbReference>
<keyword evidence="19" id="KW-1185">Reference proteome</keyword>
<dbReference type="InterPro" id="IPR015366">
    <property type="entry name" value="S53_propep"/>
</dbReference>
<evidence type="ECO:0000256" key="4">
    <source>
        <dbReference type="ARBA" id="ARBA00012462"/>
    </source>
</evidence>
<keyword evidence="6 15" id="KW-0645">Protease</keyword>
<evidence type="ECO:0000256" key="6">
    <source>
        <dbReference type="ARBA" id="ARBA00022670"/>
    </source>
</evidence>
<keyword evidence="10 15" id="KW-0720">Serine protease</keyword>
<feature type="signal peptide" evidence="16">
    <location>
        <begin position="1"/>
        <end position="16"/>
    </location>
</feature>
<evidence type="ECO:0000256" key="16">
    <source>
        <dbReference type="SAM" id="SignalP"/>
    </source>
</evidence>
<evidence type="ECO:0000256" key="1">
    <source>
        <dbReference type="ARBA" id="ARBA00001910"/>
    </source>
</evidence>
<name>A0A6A6PMV7_9PEZI</name>
<evidence type="ECO:0000256" key="8">
    <source>
        <dbReference type="ARBA" id="ARBA00022729"/>
    </source>
</evidence>
<comment type="subcellular location">
    <subcellularLocation>
        <location evidence="3">Secreted</location>
        <location evidence="3">Extracellular space</location>
    </subcellularLocation>
</comment>
<feature type="binding site" evidence="15">
    <location>
        <position position="585"/>
    </location>
    <ligand>
        <name>Ca(2+)</name>
        <dbReference type="ChEBI" id="CHEBI:29108"/>
    </ligand>
</feature>
<evidence type="ECO:0000256" key="12">
    <source>
        <dbReference type="ARBA" id="ARBA00023026"/>
    </source>
</evidence>
<keyword evidence="5" id="KW-0964">Secreted</keyword>
<dbReference type="RefSeq" id="XP_033587726.1">
    <property type="nucleotide sequence ID" value="XM_033737422.1"/>
</dbReference>